<accession>A0AAX4AV67</accession>
<dbReference type="Proteomes" id="UP001248323">
    <property type="component" value="Chromosome"/>
</dbReference>
<dbReference type="RefSeq" id="WP_155106218.1">
    <property type="nucleotide sequence ID" value="NZ_CP133988.1"/>
</dbReference>
<protein>
    <submittedName>
        <fullName evidence="1">Uncharacterized protein</fullName>
    </submittedName>
</protein>
<name>A0AAX4AV67_STRPA</name>
<evidence type="ECO:0000313" key="1">
    <source>
        <dbReference type="EMBL" id="WNB82518.1"/>
    </source>
</evidence>
<gene>
    <name evidence="1" type="ORF">RDV49_06265</name>
</gene>
<reference evidence="1" key="1">
    <citation type="submission" date="2023-09" db="EMBL/GenBank/DDBJ databases">
        <title>Streptococcus_parasanguinius_hifiasm_complete_genome_Zymo_Research_ D6332.</title>
        <authorList>
            <person name="Damerum A."/>
        </authorList>
    </citation>
    <scope>NUCLEOTIDE SEQUENCE</scope>
    <source>
        <strain evidence="1">B-1756</strain>
    </source>
</reference>
<dbReference type="EMBL" id="CP133988">
    <property type="protein sequence ID" value="WNB82518.1"/>
    <property type="molecule type" value="Genomic_DNA"/>
</dbReference>
<dbReference type="AlphaFoldDB" id="A0AAX4AV67"/>
<proteinExistence type="predicted"/>
<organism evidence="1 2">
    <name type="scientific">Streptococcus parasanguinis</name>
    <dbReference type="NCBI Taxonomy" id="1318"/>
    <lineage>
        <taxon>Bacteria</taxon>
        <taxon>Bacillati</taxon>
        <taxon>Bacillota</taxon>
        <taxon>Bacilli</taxon>
        <taxon>Lactobacillales</taxon>
        <taxon>Streptococcaceae</taxon>
        <taxon>Streptococcus</taxon>
    </lineage>
</organism>
<evidence type="ECO:0000313" key="2">
    <source>
        <dbReference type="Proteomes" id="UP001248323"/>
    </source>
</evidence>
<sequence length="110" mass="12730">MSVIYSKVKMTDNIFEACKLIRNFIGLPIAEIKNKIQKGDVLLECDYLDLEELIKMKDLLNSLKALGAQIYLYKGNHEVNMDFLSNTIESYKGITEDREKIDELMFSDED</sequence>